<keyword evidence="6 9" id="KW-0186">Copper</keyword>
<dbReference type="PRINTS" id="PR00766">
    <property type="entry name" value="CUDAOXIDASE"/>
</dbReference>
<keyword evidence="11" id="KW-0472">Membrane</keyword>
<dbReference type="GO" id="GO:0048038">
    <property type="term" value="F:quinone binding"/>
    <property type="evidence" value="ECO:0007669"/>
    <property type="project" value="InterPro"/>
</dbReference>
<dbReference type="GO" id="GO:0008131">
    <property type="term" value="F:primary methylamine oxidase activity"/>
    <property type="evidence" value="ECO:0007669"/>
    <property type="project" value="InterPro"/>
</dbReference>
<keyword evidence="4 7" id="KW-0801">TPQ</keyword>
<name>A0AAD7D9N0_MYCRO</name>
<feature type="domain" description="DUF1965" evidence="13">
    <location>
        <begin position="293"/>
        <end position="341"/>
    </location>
</feature>
<dbReference type="PROSITE" id="PS01164">
    <property type="entry name" value="COPPER_AMINE_OXID_1"/>
    <property type="match status" value="1"/>
</dbReference>
<dbReference type="GO" id="GO:0005886">
    <property type="term" value="C:plasma membrane"/>
    <property type="evidence" value="ECO:0007669"/>
    <property type="project" value="TreeGrafter"/>
</dbReference>
<dbReference type="EC" id="1.4.3.-" evidence="9"/>
<accession>A0AAD7D9N0</accession>
<evidence type="ECO:0000256" key="10">
    <source>
        <dbReference type="SAM" id="MobiDB-lite"/>
    </source>
</evidence>
<keyword evidence="5 9" id="KW-0560">Oxidoreductase</keyword>
<evidence type="ECO:0000256" key="3">
    <source>
        <dbReference type="ARBA" id="ARBA00022723"/>
    </source>
</evidence>
<feature type="region of interest" description="Disordered" evidence="10">
    <location>
        <begin position="340"/>
        <end position="373"/>
    </location>
</feature>
<evidence type="ECO:0000259" key="13">
    <source>
        <dbReference type="Pfam" id="PF09248"/>
    </source>
</evidence>
<dbReference type="InterPro" id="IPR000269">
    <property type="entry name" value="Cu_amine_oxidase"/>
</dbReference>
<dbReference type="InterPro" id="IPR015328">
    <property type="entry name" value="DUF1965"/>
</dbReference>
<keyword evidence="3 9" id="KW-0479">Metal-binding</keyword>
<dbReference type="Gene3D" id="2.70.98.20">
    <property type="entry name" value="Copper amine oxidase, catalytic domain"/>
    <property type="match status" value="1"/>
</dbReference>
<dbReference type="InterPro" id="IPR049948">
    <property type="entry name" value="Cu_Am_ox_TPQ-bd"/>
</dbReference>
<feature type="domain" description="Copper amine oxidase catalytic" evidence="12">
    <location>
        <begin position="372"/>
        <end position="780"/>
    </location>
</feature>
<gene>
    <name evidence="14" type="ORF">B0H17DRAFT_1073749</name>
</gene>
<feature type="compositionally biased region" description="Basic and acidic residues" evidence="10">
    <location>
        <begin position="353"/>
        <end position="370"/>
    </location>
</feature>
<evidence type="ECO:0000259" key="12">
    <source>
        <dbReference type="Pfam" id="PF01179"/>
    </source>
</evidence>
<evidence type="ECO:0000256" key="6">
    <source>
        <dbReference type="ARBA" id="ARBA00023008"/>
    </source>
</evidence>
<dbReference type="PANTHER" id="PTHR10638">
    <property type="entry name" value="COPPER AMINE OXIDASE"/>
    <property type="match status" value="1"/>
</dbReference>
<feature type="active site" description="Schiff-base intermediate with substrate; via topaquinone" evidence="7">
    <location>
        <position position="529"/>
    </location>
</feature>
<dbReference type="GO" id="GO:0009308">
    <property type="term" value="P:amine metabolic process"/>
    <property type="evidence" value="ECO:0007669"/>
    <property type="project" value="UniProtKB-UniRule"/>
</dbReference>
<comment type="cofactor">
    <cofactor evidence="1">
        <name>Cu cation</name>
        <dbReference type="ChEBI" id="CHEBI:23378"/>
    </cofactor>
</comment>
<evidence type="ECO:0000313" key="15">
    <source>
        <dbReference type="Proteomes" id="UP001221757"/>
    </source>
</evidence>
<dbReference type="InterPro" id="IPR016182">
    <property type="entry name" value="Cu_amine_oxidase_N-reg"/>
</dbReference>
<comment type="cofactor">
    <cofactor evidence="9">
        <name>Cu cation</name>
        <dbReference type="ChEBI" id="CHEBI:23378"/>
    </cofactor>
    <text evidence="9">Contains 1 topaquinone per subunit.</text>
</comment>
<evidence type="ECO:0000256" key="5">
    <source>
        <dbReference type="ARBA" id="ARBA00023002"/>
    </source>
</evidence>
<evidence type="ECO:0000256" key="2">
    <source>
        <dbReference type="ARBA" id="ARBA00007983"/>
    </source>
</evidence>
<keyword evidence="11" id="KW-0812">Transmembrane</keyword>
<dbReference type="Pfam" id="PF09248">
    <property type="entry name" value="DUF1965"/>
    <property type="match status" value="1"/>
</dbReference>
<sequence>MSLRHTKEDGTHTLLNTNETRSTRVKARRFAIFGALASAAAFLLFSPASISRSSMSRSLNVDAIPEMCADTAPIPATAPRTNVWKNLDVQDVVAIREWLAAYRDSDGHGFDLKPGAVATDFDNSISLIENFPPPKTEVLGYFDNNATAPKRFAKIILMLGAASPPSIGQYLLGPLPDTISTLSLSAAVLELQPLKHIYTNPDVPYNARLWAQNGTHFEEFMFKLMDPLHNATQELLGGVVTGRRGPQPPGSTHLAADAPDLVFGGSTPFSYDGSFRRMWVQLKKNKSGSYLKALDMYFYVEVTSYDPTEWHLIRMVYNRQMFVTVDEFLEAFQNGTLKRSTHPDFPSADEDTWASRERKGAPRDLDDRAGPRQVSFNGPRYRVDKDNQWVSWMGWSFYLSFARDMGMSLWDVRFRGERILYEVAPQEALAVYSGSDPHQGSTVFLDGGFGMGTATRSLIIGYDCPHDAMYLPGITHTAGGTILREDAICVFERDSGKPLSRHTGYMKSEMGAIKGYELIVRTISTVGNYDYLFDYTFQLDGTLEVRVSASGYLQGAWWDGAESPYGTKIRDTYMGSIHDHVINYKFDFDIAGTRNSFMAVSLENEVVQQPWFDEDWGQDVHQQKIVRTMVRNESDALLDYPSNIQGLYAIVNEEELNRWGYPRGYAIHPGVSPIHLTNLDSKRTRNNVNFAKHHLAVSRRKDSEPTSSSMWNINLPGAPTVDFYKFFDGESLEQEDLTAWVNLGMHHIPRAEDSPMTLTNIATSSVLLTPFNFNDWDPAMDSMNAILLNVPEPGDAWAGDENGVEIEYCLPPRVRKFDYSGINVFEEDGTPGQPARVHHMRQQAESYHAIFATSEL</sequence>
<keyword evidence="15" id="KW-1185">Reference proteome</keyword>
<comment type="caution">
    <text evidence="14">The sequence shown here is derived from an EMBL/GenBank/DDBJ whole genome shotgun (WGS) entry which is preliminary data.</text>
</comment>
<feature type="active site" description="Proton acceptor" evidence="7">
    <location>
        <position position="446"/>
    </location>
</feature>
<feature type="transmembrane region" description="Helical" evidence="11">
    <location>
        <begin position="30"/>
        <end position="50"/>
    </location>
</feature>
<dbReference type="Proteomes" id="UP001221757">
    <property type="component" value="Unassembled WGS sequence"/>
</dbReference>
<dbReference type="Pfam" id="PF01179">
    <property type="entry name" value="Cu_amine_oxid"/>
    <property type="match status" value="1"/>
</dbReference>
<evidence type="ECO:0000256" key="8">
    <source>
        <dbReference type="PIRSR" id="PIRSR600269-51"/>
    </source>
</evidence>
<evidence type="ECO:0000313" key="14">
    <source>
        <dbReference type="EMBL" id="KAJ7683677.1"/>
    </source>
</evidence>
<keyword evidence="11" id="KW-1133">Transmembrane helix</keyword>
<comment type="PTM">
    <text evidence="8 9">Topaquinone (TPQ) is generated by copper-dependent autoxidation of a specific tyrosyl residue.</text>
</comment>
<dbReference type="PANTHER" id="PTHR10638:SF20">
    <property type="entry name" value="AMINE OXIDASE"/>
    <property type="match status" value="1"/>
</dbReference>
<evidence type="ECO:0000256" key="4">
    <source>
        <dbReference type="ARBA" id="ARBA00022772"/>
    </source>
</evidence>
<dbReference type="AlphaFoldDB" id="A0AAD7D9N0"/>
<dbReference type="InterPro" id="IPR036460">
    <property type="entry name" value="Cu_amine_oxidase_C_sf"/>
</dbReference>
<dbReference type="GO" id="GO:0005507">
    <property type="term" value="F:copper ion binding"/>
    <property type="evidence" value="ECO:0007669"/>
    <property type="project" value="InterPro"/>
</dbReference>
<dbReference type="EMBL" id="JARKIE010000106">
    <property type="protein sequence ID" value="KAJ7683677.1"/>
    <property type="molecule type" value="Genomic_DNA"/>
</dbReference>
<evidence type="ECO:0000256" key="7">
    <source>
        <dbReference type="PIRSR" id="PIRSR600269-50"/>
    </source>
</evidence>
<dbReference type="SUPFAM" id="SSF49998">
    <property type="entry name" value="Amine oxidase catalytic domain"/>
    <property type="match status" value="1"/>
</dbReference>
<evidence type="ECO:0000256" key="9">
    <source>
        <dbReference type="RuleBase" id="RU000672"/>
    </source>
</evidence>
<feature type="modified residue" description="2',4',5'-topaquinone" evidence="8">
    <location>
        <position position="529"/>
    </location>
</feature>
<comment type="similarity">
    <text evidence="2 9">Belongs to the copper/topaquinone oxidase family.</text>
</comment>
<dbReference type="SUPFAM" id="SSF54416">
    <property type="entry name" value="Amine oxidase N-terminal region"/>
    <property type="match status" value="2"/>
</dbReference>
<dbReference type="Gene3D" id="3.10.450.40">
    <property type="match status" value="2"/>
</dbReference>
<reference evidence="14" key="1">
    <citation type="submission" date="2023-03" db="EMBL/GenBank/DDBJ databases">
        <title>Massive genome expansion in bonnet fungi (Mycena s.s.) driven by repeated elements and novel gene families across ecological guilds.</title>
        <authorList>
            <consortium name="Lawrence Berkeley National Laboratory"/>
            <person name="Harder C.B."/>
            <person name="Miyauchi S."/>
            <person name="Viragh M."/>
            <person name="Kuo A."/>
            <person name="Thoen E."/>
            <person name="Andreopoulos B."/>
            <person name="Lu D."/>
            <person name="Skrede I."/>
            <person name="Drula E."/>
            <person name="Henrissat B."/>
            <person name="Morin E."/>
            <person name="Kohler A."/>
            <person name="Barry K."/>
            <person name="LaButti K."/>
            <person name="Morin E."/>
            <person name="Salamov A."/>
            <person name="Lipzen A."/>
            <person name="Mereny Z."/>
            <person name="Hegedus B."/>
            <person name="Baldrian P."/>
            <person name="Stursova M."/>
            <person name="Weitz H."/>
            <person name="Taylor A."/>
            <person name="Grigoriev I.V."/>
            <person name="Nagy L.G."/>
            <person name="Martin F."/>
            <person name="Kauserud H."/>
        </authorList>
    </citation>
    <scope>NUCLEOTIDE SEQUENCE</scope>
    <source>
        <strain evidence="14">CBHHK067</strain>
    </source>
</reference>
<dbReference type="InterPro" id="IPR015798">
    <property type="entry name" value="Cu_amine_oxidase_C"/>
</dbReference>
<evidence type="ECO:0000256" key="1">
    <source>
        <dbReference type="ARBA" id="ARBA00001935"/>
    </source>
</evidence>
<protein>
    <recommendedName>
        <fullName evidence="9">Amine oxidase</fullName>
        <ecNumber evidence="9">1.4.3.-</ecNumber>
    </recommendedName>
</protein>
<proteinExistence type="inferred from homology"/>
<evidence type="ECO:0000256" key="11">
    <source>
        <dbReference type="SAM" id="Phobius"/>
    </source>
</evidence>
<organism evidence="14 15">
    <name type="scientific">Mycena rosella</name>
    <name type="common">Pink bonnet</name>
    <name type="synonym">Agaricus rosellus</name>
    <dbReference type="NCBI Taxonomy" id="1033263"/>
    <lineage>
        <taxon>Eukaryota</taxon>
        <taxon>Fungi</taxon>
        <taxon>Dikarya</taxon>
        <taxon>Basidiomycota</taxon>
        <taxon>Agaricomycotina</taxon>
        <taxon>Agaricomycetes</taxon>
        <taxon>Agaricomycetidae</taxon>
        <taxon>Agaricales</taxon>
        <taxon>Marasmiineae</taxon>
        <taxon>Mycenaceae</taxon>
        <taxon>Mycena</taxon>
    </lineage>
</organism>